<proteinExistence type="inferred from homology"/>
<dbReference type="InterPro" id="IPR051203">
    <property type="entry name" value="Polysaccharide_Synthase-Rel"/>
</dbReference>
<dbReference type="CDD" id="cd05237">
    <property type="entry name" value="UDP_invert_4-6DH_SDR_e"/>
    <property type="match status" value="1"/>
</dbReference>
<sequence length="650" mass="73230">MPPASSNPHKYALIDPETLWDRLRRPSALKRFLFFFLGDILLIALSLYLAFAFRFDFRIAPPFRHLLLDALPLFILAKLVLLALARVYRMTWRFVGLSDLFNIGIALFAAEAALMAYIYMPLSVDTHSHLHPDGFPRSVFFIDLVLSFILISALRISRRIYLEVIRKKTNFVQGKRTLIVGAGVTGELVLRDMAQRDFAEFYPVGFLDDNPMKVGSYIHGVRVLGVTDRLAEAVKRRDVEVVIIAIPSTHYKALRKIHHAAREAGIQRIKIVPQMYKHHERFEVHLKDLSEISIEDLIGRQAVEVEYDRIEQLLTGKAIMVTGACGSIGAEIVRQVCGFKPASLILFEIDETELHNLRLQLNRSFPDMADRLHYVVGDVRDAERVGGVIGTHRPQMVFHAAAYKHVPMMEDNSSEAVKVNVFGTRNLARACLQYGVERFVMISTDKAVMPTSIMGATKRVAEYICTAFSREGGTEFTSVRFGNVLGSRGSVLPLFMEQLKRGGPLTVTDREMQRYFMTIPEAVSLVLQAAVIGKNGEVLVLDMGEPVRVVELAEELIRLHGLKPYDDIPIEFVGLRPGEKLFEEILTAEEGTEATRHQKVFVARNSAAHTPDEIDRMLAEFAALPDTAPGMDGGQVVKELLMRHVQHYKR</sequence>
<keyword evidence="5" id="KW-1185">Reference proteome</keyword>
<evidence type="ECO:0000256" key="2">
    <source>
        <dbReference type="SAM" id="Phobius"/>
    </source>
</evidence>
<dbReference type="Pfam" id="PF02719">
    <property type="entry name" value="Polysacc_synt_2"/>
    <property type="match status" value="1"/>
</dbReference>
<evidence type="ECO:0000313" key="4">
    <source>
        <dbReference type="EMBL" id="MBT0653129.1"/>
    </source>
</evidence>
<evidence type="ECO:0000256" key="1">
    <source>
        <dbReference type="ARBA" id="ARBA00007430"/>
    </source>
</evidence>
<dbReference type="RefSeq" id="WP_214175110.1">
    <property type="nucleotide sequence ID" value="NZ_JAHCVK010000002.1"/>
</dbReference>
<dbReference type="Gene3D" id="3.40.50.720">
    <property type="entry name" value="NAD(P)-binding Rossmann-like Domain"/>
    <property type="match status" value="2"/>
</dbReference>
<dbReference type="Proteomes" id="UP000756860">
    <property type="component" value="Unassembled WGS sequence"/>
</dbReference>
<comment type="caution">
    <text evidence="4">The sequence shown here is derived from an EMBL/GenBank/DDBJ whole genome shotgun (WGS) entry which is preliminary data.</text>
</comment>
<dbReference type="InterPro" id="IPR003869">
    <property type="entry name" value="Polysac_CapD-like"/>
</dbReference>
<evidence type="ECO:0000313" key="5">
    <source>
        <dbReference type="Proteomes" id="UP000756860"/>
    </source>
</evidence>
<comment type="similarity">
    <text evidence="1">Belongs to the polysaccharide synthase family.</text>
</comment>
<accession>A0ABS5SF37</accession>
<feature type="transmembrane region" description="Helical" evidence="2">
    <location>
        <begin position="139"/>
        <end position="157"/>
    </location>
</feature>
<dbReference type="Pfam" id="PF13727">
    <property type="entry name" value="CoA_binding_3"/>
    <property type="match status" value="1"/>
</dbReference>
<dbReference type="SUPFAM" id="SSF51735">
    <property type="entry name" value="NAD(P)-binding Rossmann-fold domains"/>
    <property type="match status" value="2"/>
</dbReference>
<name>A0ABS5SF37_9BACT</name>
<gene>
    <name evidence="4" type="ORF">KI810_08690</name>
</gene>
<dbReference type="PANTHER" id="PTHR43318">
    <property type="entry name" value="UDP-N-ACETYLGLUCOSAMINE 4,6-DEHYDRATASE"/>
    <property type="match status" value="1"/>
</dbReference>
<feature type="transmembrane region" description="Helical" evidence="2">
    <location>
        <begin position="71"/>
        <end position="88"/>
    </location>
</feature>
<feature type="domain" description="Polysaccharide biosynthesis protein CapD-like" evidence="3">
    <location>
        <begin position="319"/>
        <end position="604"/>
    </location>
</feature>
<reference evidence="4 5" key="1">
    <citation type="submission" date="2021-05" db="EMBL/GenBank/DDBJ databases">
        <title>The draft genome of Geobacter luticola JCM 17780.</title>
        <authorList>
            <person name="Xu Z."/>
            <person name="Masuda Y."/>
            <person name="Itoh H."/>
            <person name="Senoo K."/>
        </authorList>
    </citation>
    <scope>NUCLEOTIDE SEQUENCE [LARGE SCALE GENOMIC DNA]</scope>
    <source>
        <strain evidence="4 5">JCM 17780</strain>
    </source>
</reference>
<dbReference type="PANTHER" id="PTHR43318:SF1">
    <property type="entry name" value="POLYSACCHARIDE BIOSYNTHESIS PROTEIN EPSC-RELATED"/>
    <property type="match status" value="1"/>
</dbReference>
<dbReference type="EMBL" id="JAHCVK010000002">
    <property type="protein sequence ID" value="MBT0653129.1"/>
    <property type="molecule type" value="Genomic_DNA"/>
</dbReference>
<evidence type="ECO:0000259" key="3">
    <source>
        <dbReference type="Pfam" id="PF02719"/>
    </source>
</evidence>
<feature type="transmembrane region" description="Helical" evidence="2">
    <location>
        <begin position="32"/>
        <end position="51"/>
    </location>
</feature>
<keyword evidence="2" id="KW-0472">Membrane</keyword>
<keyword evidence="2" id="KW-0812">Transmembrane</keyword>
<keyword evidence="2" id="KW-1133">Transmembrane helix</keyword>
<organism evidence="4 5">
    <name type="scientific">Geomobilimonas luticola</name>
    <dbReference type="NCBI Taxonomy" id="1114878"/>
    <lineage>
        <taxon>Bacteria</taxon>
        <taxon>Pseudomonadati</taxon>
        <taxon>Thermodesulfobacteriota</taxon>
        <taxon>Desulfuromonadia</taxon>
        <taxon>Geobacterales</taxon>
        <taxon>Geobacteraceae</taxon>
        <taxon>Geomobilimonas</taxon>
    </lineage>
</organism>
<feature type="transmembrane region" description="Helical" evidence="2">
    <location>
        <begin position="100"/>
        <end position="119"/>
    </location>
</feature>
<protein>
    <submittedName>
        <fullName evidence="4">Polysaccharide biosynthesis protein</fullName>
    </submittedName>
</protein>
<dbReference type="InterPro" id="IPR036291">
    <property type="entry name" value="NAD(P)-bd_dom_sf"/>
</dbReference>